<dbReference type="GO" id="GO:0047974">
    <property type="term" value="F:guanosine deaminase activity"/>
    <property type="evidence" value="ECO:0007669"/>
    <property type="project" value="TreeGrafter"/>
</dbReference>
<dbReference type="GO" id="GO:0008270">
    <property type="term" value="F:zinc ion binding"/>
    <property type="evidence" value="ECO:0007669"/>
    <property type="project" value="InterPro"/>
</dbReference>
<dbReference type="Proteomes" id="UP000426027">
    <property type="component" value="Chromosome"/>
</dbReference>
<reference evidence="6 7" key="1">
    <citation type="submission" date="2019-11" db="EMBL/GenBank/DDBJ databases">
        <authorList>
            <person name="Im W.T."/>
        </authorList>
    </citation>
    <scope>NUCLEOTIDE SEQUENCE [LARGE SCALE GENOMIC DNA]</scope>
    <source>
        <strain evidence="6 7">SB-02</strain>
    </source>
</reference>
<dbReference type="InterPro" id="IPR002125">
    <property type="entry name" value="CMP_dCMP_dom"/>
</dbReference>
<dbReference type="InterPro" id="IPR016192">
    <property type="entry name" value="APOBEC/CMP_deaminase_Zn-bd"/>
</dbReference>
<protein>
    <submittedName>
        <fullName evidence="6">tRNA-specific adenosine deaminase</fullName>
    </submittedName>
</protein>
<evidence type="ECO:0000256" key="2">
    <source>
        <dbReference type="ARBA" id="ARBA00022723"/>
    </source>
</evidence>
<evidence type="ECO:0000256" key="1">
    <source>
        <dbReference type="ARBA" id="ARBA00006576"/>
    </source>
</evidence>
<keyword evidence="4" id="KW-0862">Zinc</keyword>
<dbReference type="Gene3D" id="3.40.140.10">
    <property type="entry name" value="Cytidine Deaminase, domain 2"/>
    <property type="match status" value="1"/>
</dbReference>
<evidence type="ECO:0000313" key="6">
    <source>
        <dbReference type="EMBL" id="QGW30007.1"/>
    </source>
</evidence>
<keyword evidence="3" id="KW-0378">Hydrolase</keyword>
<dbReference type="PROSITE" id="PS51747">
    <property type="entry name" value="CYT_DCMP_DEAMINASES_2"/>
    <property type="match status" value="1"/>
</dbReference>
<comment type="similarity">
    <text evidence="1">Belongs to the cytidine and deoxycytidylate deaminase family.</text>
</comment>
<accession>A0A6I6GBC8</accession>
<sequence length="150" mass="16605">MQLAIEESTLGLHAGHGGPFGCIIVKGDEVIARAHNEVLCSNDPTAHAEVVAIRKACAALASFQLDGCEMYCSCEPCPMCLGAIYWARPDKVYYANEPADAAAVGFDDQFIYDEINLPKAERRIPFIALRVPNQDIAFKTWQQMENKHLY</sequence>
<organism evidence="6 7">
    <name type="scientific">Phnomibacter ginsenosidimutans</name>
    <dbReference type="NCBI Taxonomy" id="2676868"/>
    <lineage>
        <taxon>Bacteria</taxon>
        <taxon>Pseudomonadati</taxon>
        <taxon>Bacteroidota</taxon>
        <taxon>Chitinophagia</taxon>
        <taxon>Chitinophagales</taxon>
        <taxon>Chitinophagaceae</taxon>
        <taxon>Phnomibacter</taxon>
    </lineage>
</organism>
<dbReference type="CDD" id="cd01285">
    <property type="entry name" value="nucleoside_deaminase"/>
    <property type="match status" value="1"/>
</dbReference>
<dbReference type="PANTHER" id="PTHR11079:SF161">
    <property type="entry name" value="CMP_DCMP-TYPE DEAMINASE DOMAIN-CONTAINING PROTEIN"/>
    <property type="match status" value="1"/>
</dbReference>
<proteinExistence type="inferred from homology"/>
<evidence type="ECO:0000256" key="4">
    <source>
        <dbReference type="ARBA" id="ARBA00022833"/>
    </source>
</evidence>
<dbReference type="SUPFAM" id="SSF53927">
    <property type="entry name" value="Cytidine deaminase-like"/>
    <property type="match status" value="1"/>
</dbReference>
<evidence type="ECO:0000313" key="7">
    <source>
        <dbReference type="Proteomes" id="UP000426027"/>
    </source>
</evidence>
<dbReference type="Pfam" id="PF00383">
    <property type="entry name" value="dCMP_cyt_deam_1"/>
    <property type="match status" value="1"/>
</dbReference>
<evidence type="ECO:0000256" key="3">
    <source>
        <dbReference type="ARBA" id="ARBA00022801"/>
    </source>
</evidence>
<dbReference type="KEGG" id="fls:GLV81_06805"/>
<keyword evidence="7" id="KW-1185">Reference proteome</keyword>
<dbReference type="EMBL" id="CP046566">
    <property type="protein sequence ID" value="QGW30007.1"/>
    <property type="molecule type" value="Genomic_DNA"/>
</dbReference>
<dbReference type="PANTHER" id="PTHR11079">
    <property type="entry name" value="CYTOSINE DEAMINASE FAMILY MEMBER"/>
    <property type="match status" value="1"/>
</dbReference>
<dbReference type="PROSITE" id="PS00903">
    <property type="entry name" value="CYT_DCMP_DEAMINASES_1"/>
    <property type="match status" value="1"/>
</dbReference>
<dbReference type="GO" id="GO:0006152">
    <property type="term" value="P:purine nucleoside catabolic process"/>
    <property type="evidence" value="ECO:0007669"/>
    <property type="project" value="TreeGrafter"/>
</dbReference>
<evidence type="ECO:0000259" key="5">
    <source>
        <dbReference type="PROSITE" id="PS51747"/>
    </source>
</evidence>
<dbReference type="InterPro" id="IPR016193">
    <property type="entry name" value="Cytidine_deaminase-like"/>
</dbReference>
<dbReference type="AlphaFoldDB" id="A0A6I6GBC8"/>
<feature type="domain" description="CMP/dCMP-type deaminase" evidence="5">
    <location>
        <begin position="1"/>
        <end position="107"/>
    </location>
</feature>
<keyword evidence="2" id="KW-0479">Metal-binding</keyword>
<dbReference type="FunFam" id="3.40.140.10:FF:000011">
    <property type="entry name" value="tRNA-specific adenosine deaminase"/>
    <property type="match status" value="1"/>
</dbReference>
<gene>
    <name evidence="6" type="ORF">GLV81_06805</name>
</gene>
<name>A0A6I6GBC8_9BACT</name>